<evidence type="ECO:0000313" key="2">
    <source>
        <dbReference type="EMBL" id="SEI42368.1"/>
    </source>
</evidence>
<accession>A0A1H6QFC5</accession>
<keyword evidence="3" id="KW-1185">Reference proteome</keyword>
<protein>
    <submittedName>
        <fullName evidence="2">Phage portal protein, lambda family</fullName>
    </submittedName>
</protein>
<dbReference type="InterPro" id="IPR006429">
    <property type="entry name" value="Phage_lambda_portal"/>
</dbReference>
<dbReference type="OrthoDB" id="622132at2"/>
<dbReference type="Pfam" id="PF05136">
    <property type="entry name" value="Phage_portal_2"/>
    <property type="match status" value="1"/>
</dbReference>
<dbReference type="RefSeq" id="WP_090861957.1">
    <property type="nucleotide sequence ID" value="NZ_FNYE01000001.1"/>
</dbReference>
<feature type="compositionally biased region" description="Low complexity" evidence="1">
    <location>
        <begin position="17"/>
        <end position="28"/>
    </location>
</feature>
<dbReference type="GO" id="GO:0005198">
    <property type="term" value="F:structural molecule activity"/>
    <property type="evidence" value="ECO:0007669"/>
    <property type="project" value="InterPro"/>
</dbReference>
<dbReference type="Proteomes" id="UP000198866">
    <property type="component" value="Unassembled WGS sequence"/>
</dbReference>
<name>A0A1H6QFC5_9BURK</name>
<sequence>MSLIVDSTGKPFADMPAGGRARADSGSGTPLTIPGSVTQPYGSAFPYEASRVDTPEMGNWYPWIRSPDSEINYWRDRMVARSRDLARNDGWSSGGVTRILDNTVGAQLRLSASPDWRVLRRFAKGFDSTWADDFRQAVEALWRLYSEDLGRYNDVSRQLTVSQQLRLALRHKLVDGEALLVSYWKPERVGRGGAQYATSFLVVDPDRLSNPYQMVDTKYLRGGVEIDDDGVPLAYHIRKVHQNDTYNAPESMVWERVEREDEDGWRRVIHDFERDRAGQNRGIGVFTPVLAHAKMLARYYGVELQAATVATIFGTYVTSPYDPAMIEAAMDSDGGEQEMGYYQELRADWAKERPAMLNGVRVPTLAPGEEIKQVAAAHPHSGFGEFAHEMLRSIAAALGVSAEQITQDWSKTNYSSARAALLESWKTLSRRNAEFKVGAATPLFATWLQEAMERGDFDDVLPTGAPDFIEAATAYSRCDWLGVARGWVDPVKEKQGAVLGMDAGLSTLKRECAEQGLDWEEVLAQRAIELKAFERLGMKPPSWSGVENATEASTPEEEPQAQ</sequence>
<evidence type="ECO:0000256" key="1">
    <source>
        <dbReference type="SAM" id="MobiDB-lite"/>
    </source>
</evidence>
<dbReference type="EMBL" id="FNYE01000001">
    <property type="protein sequence ID" value="SEI42368.1"/>
    <property type="molecule type" value="Genomic_DNA"/>
</dbReference>
<dbReference type="NCBIfam" id="TIGR01539">
    <property type="entry name" value="portal_lambda"/>
    <property type="match status" value="1"/>
</dbReference>
<dbReference type="STRING" id="667676.SAMN05192539_1001310"/>
<organism evidence="2 3">
    <name type="scientific">Paraburkholderia diazotrophica</name>
    <dbReference type="NCBI Taxonomy" id="667676"/>
    <lineage>
        <taxon>Bacteria</taxon>
        <taxon>Pseudomonadati</taxon>
        <taxon>Pseudomonadota</taxon>
        <taxon>Betaproteobacteria</taxon>
        <taxon>Burkholderiales</taxon>
        <taxon>Burkholderiaceae</taxon>
        <taxon>Paraburkholderia</taxon>
    </lineage>
</organism>
<gene>
    <name evidence="2" type="ORF">SAMN05192539_1001310</name>
</gene>
<proteinExistence type="predicted"/>
<feature type="region of interest" description="Disordered" evidence="1">
    <location>
        <begin position="1"/>
        <end position="35"/>
    </location>
</feature>
<dbReference type="AlphaFoldDB" id="A0A1H6QFC5"/>
<evidence type="ECO:0000313" key="3">
    <source>
        <dbReference type="Proteomes" id="UP000198866"/>
    </source>
</evidence>
<reference evidence="3" key="1">
    <citation type="submission" date="2016-10" db="EMBL/GenBank/DDBJ databases">
        <authorList>
            <person name="Varghese N."/>
            <person name="Submissions S."/>
        </authorList>
    </citation>
    <scope>NUCLEOTIDE SEQUENCE [LARGE SCALE GENOMIC DNA]</scope>
    <source>
        <strain evidence="3">LMG 26031</strain>
    </source>
</reference>
<dbReference type="GO" id="GO:0019068">
    <property type="term" value="P:virion assembly"/>
    <property type="evidence" value="ECO:0007669"/>
    <property type="project" value="InterPro"/>
</dbReference>
<feature type="region of interest" description="Disordered" evidence="1">
    <location>
        <begin position="539"/>
        <end position="562"/>
    </location>
</feature>